<evidence type="ECO:0000256" key="1">
    <source>
        <dbReference type="ARBA" id="ARBA00005336"/>
    </source>
</evidence>
<dbReference type="Pfam" id="PF01915">
    <property type="entry name" value="Glyco_hydro_3_C"/>
    <property type="match status" value="1"/>
</dbReference>
<dbReference type="PROSITE" id="PS00775">
    <property type="entry name" value="GLYCOSYL_HYDROL_F3"/>
    <property type="match status" value="1"/>
</dbReference>
<dbReference type="SUPFAM" id="SSF52279">
    <property type="entry name" value="Beta-D-glucan exohydrolase, C-terminal domain"/>
    <property type="match status" value="1"/>
</dbReference>
<keyword evidence="3" id="KW-0119">Carbohydrate metabolism</keyword>
<dbReference type="InterPro" id="IPR026891">
    <property type="entry name" value="Fn3-like"/>
</dbReference>
<dbReference type="Gene3D" id="2.60.40.10">
    <property type="entry name" value="Immunoglobulins"/>
    <property type="match status" value="1"/>
</dbReference>
<dbReference type="InterPro" id="IPR017853">
    <property type="entry name" value="GH"/>
</dbReference>
<reference evidence="6" key="2">
    <citation type="submission" date="2021-04" db="EMBL/GenBank/DDBJ databases">
        <authorList>
            <person name="Gilroy R."/>
        </authorList>
    </citation>
    <scope>NUCLEOTIDE SEQUENCE</scope>
    <source>
        <strain evidence="6">USAMLcec2-132</strain>
    </source>
</reference>
<dbReference type="InterPro" id="IPR050288">
    <property type="entry name" value="Cellulose_deg_GH3"/>
</dbReference>
<dbReference type="InterPro" id="IPR036881">
    <property type="entry name" value="Glyco_hydro_3_C_sf"/>
</dbReference>
<dbReference type="InterPro" id="IPR001764">
    <property type="entry name" value="Glyco_hydro_3_N"/>
</dbReference>
<proteinExistence type="inferred from homology"/>
<dbReference type="SMART" id="SM01217">
    <property type="entry name" value="Fn3_like"/>
    <property type="match status" value="1"/>
</dbReference>
<keyword evidence="2 4" id="KW-0378">Hydrolase</keyword>
<evidence type="ECO:0000256" key="2">
    <source>
        <dbReference type="ARBA" id="ARBA00022801"/>
    </source>
</evidence>
<reference evidence="6" key="1">
    <citation type="journal article" date="2021" name="PeerJ">
        <title>Extensive microbial diversity within the chicken gut microbiome revealed by metagenomics and culture.</title>
        <authorList>
            <person name="Gilroy R."/>
            <person name="Ravi A."/>
            <person name="Getino M."/>
            <person name="Pursley I."/>
            <person name="Horton D.L."/>
            <person name="Alikhan N.F."/>
            <person name="Baker D."/>
            <person name="Gharbi K."/>
            <person name="Hall N."/>
            <person name="Watson M."/>
            <person name="Adriaenssens E.M."/>
            <person name="Foster-Nyarko E."/>
            <person name="Jarju S."/>
            <person name="Secka A."/>
            <person name="Antonio M."/>
            <person name="Oren A."/>
            <person name="Chaudhuri R.R."/>
            <person name="La Ragione R."/>
            <person name="Hildebrand F."/>
            <person name="Pallen M.J."/>
        </authorList>
    </citation>
    <scope>NUCLEOTIDE SEQUENCE</scope>
    <source>
        <strain evidence="6">USAMLcec2-132</strain>
    </source>
</reference>
<sequence length="758" mass="84196">MTREGLKELVAKMTLEEKAAMCSGADFWHTEAVERLGIPAMMVSDGPHGLRKQDQEADNLGVNDSIKAVCFPAGCGTAASFNRELITRMGEALGEECQAEGVGVILGPAVNIKRSPLCGRNFEYYSEDPYVASEMAGALIAGVQSKNVGTSIKHFFANNQEHRRMSSSSEIDERTMREIYLAAFEGAVKKQKPWTVMCSYNKINGVYGAENRWSLTDVLRGEWGFDGFVVSDWGAVNDRVPDLEAGLDLEMPSSGGVNDRLIVEAVKEGRLKEEVLDQSVERILNIVYRFEENRDKTAVFDRDKDHELAKKVAEETCVLLKNEDSVLPLQEKAKIAFIGKYAAKPRYQGGGSSHINSHKVTGAWDCVKDWGNIIFAEGFRDDADQTDEALLKEAVEAAEKAEAAVIFAGLPDSFESEGFDRTHMRMPKCQNELIERVAAVQPNTIVVLHNGSPVEMPWADRVKGILEAYLGGQAVGAAVVDILFGKVNPSGKLPETIPYQMEDNPSYLYYSGEGDRVEYREGVFVGYRYYDKKKMAVRFPFGYGLSYTTFAYSEPKLSAERILDSETVTIRVDVTNTGSRAGKETVQLYVSAPDSAVIRPVRELRGFDKIELAPGETKMVSFTLDKRAFAYWNTDIHDWHVESGRYLIQVGGSSRDIAIEQEVYVESTTKLPRHYTMDTTFGDLMDDPEAMELIAPLMHIDFLEKKENEDTTDAAAEAITAEMQAAMMKYMPLRGVFSFASGSVTPQQVQEVLDKLNG</sequence>
<feature type="domain" description="Fibronectin type III-like" evidence="5">
    <location>
        <begin position="584"/>
        <end position="654"/>
    </location>
</feature>
<evidence type="ECO:0000313" key="6">
    <source>
        <dbReference type="EMBL" id="HJC23829.1"/>
    </source>
</evidence>
<dbReference type="SUPFAM" id="SSF51445">
    <property type="entry name" value="(Trans)glycosidases"/>
    <property type="match status" value="1"/>
</dbReference>
<dbReference type="InterPro" id="IPR013783">
    <property type="entry name" value="Ig-like_fold"/>
</dbReference>
<dbReference type="FunFam" id="2.60.40.10:FF:000495">
    <property type="entry name" value="Periplasmic beta-glucosidase"/>
    <property type="match status" value="1"/>
</dbReference>
<keyword evidence="4" id="KW-0326">Glycosidase</keyword>
<dbReference type="Gene3D" id="3.40.50.1700">
    <property type="entry name" value="Glycoside hydrolase family 3 C-terminal domain"/>
    <property type="match status" value="1"/>
</dbReference>
<dbReference type="PRINTS" id="PR00133">
    <property type="entry name" value="GLHYDRLASE3"/>
</dbReference>
<dbReference type="GO" id="GO:0008422">
    <property type="term" value="F:beta-glucosidase activity"/>
    <property type="evidence" value="ECO:0007669"/>
    <property type="project" value="UniProtKB-ARBA"/>
</dbReference>
<dbReference type="Gene3D" id="3.20.20.300">
    <property type="entry name" value="Glycoside hydrolase, family 3, N-terminal domain"/>
    <property type="match status" value="1"/>
</dbReference>
<evidence type="ECO:0000259" key="5">
    <source>
        <dbReference type="SMART" id="SM01217"/>
    </source>
</evidence>
<dbReference type="GO" id="GO:0005975">
    <property type="term" value="P:carbohydrate metabolic process"/>
    <property type="evidence" value="ECO:0007669"/>
    <property type="project" value="InterPro"/>
</dbReference>
<evidence type="ECO:0000256" key="3">
    <source>
        <dbReference type="ARBA" id="ARBA00023277"/>
    </source>
</evidence>
<dbReference type="PANTHER" id="PTHR42715:SF10">
    <property type="entry name" value="BETA-GLUCOSIDASE"/>
    <property type="match status" value="1"/>
</dbReference>
<dbReference type="InterPro" id="IPR019800">
    <property type="entry name" value="Glyco_hydro_3_AS"/>
</dbReference>
<dbReference type="AlphaFoldDB" id="A0A9D2NG82"/>
<organism evidence="6 7">
    <name type="scientific">Candidatus Eisenbergiella merdavium</name>
    <dbReference type="NCBI Taxonomy" id="2838551"/>
    <lineage>
        <taxon>Bacteria</taxon>
        <taxon>Bacillati</taxon>
        <taxon>Bacillota</taxon>
        <taxon>Clostridia</taxon>
        <taxon>Lachnospirales</taxon>
        <taxon>Lachnospiraceae</taxon>
        <taxon>Eisenbergiella</taxon>
    </lineage>
</organism>
<evidence type="ECO:0000313" key="7">
    <source>
        <dbReference type="Proteomes" id="UP000823891"/>
    </source>
</evidence>
<comment type="caution">
    <text evidence="6">The sequence shown here is derived from an EMBL/GenBank/DDBJ whole genome shotgun (WGS) entry which is preliminary data.</text>
</comment>
<dbReference type="InterPro" id="IPR036962">
    <property type="entry name" value="Glyco_hydro_3_N_sf"/>
</dbReference>
<dbReference type="Pfam" id="PF00933">
    <property type="entry name" value="Glyco_hydro_3"/>
    <property type="match status" value="1"/>
</dbReference>
<dbReference type="PANTHER" id="PTHR42715">
    <property type="entry name" value="BETA-GLUCOSIDASE"/>
    <property type="match status" value="1"/>
</dbReference>
<dbReference type="Pfam" id="PF14310">
    <property type="entry name" value="Fn3-like"/>
    <property type="match status" value="1"/>
</dbReference>
<dbReference type="EMBL" id="DWWS01000031">
    <property type="protein sequence ID" value="HJC23829.1"/>
    <property type="molecule type" value="Genomic_DNA"/>
</dbReference>
<protein>
    <submittedName>
        <fullName evidence="6">Glycoside hydrolase family 3 C-terminal domain-containing protein</fullName>
    </submittedName>
</protein>
<dbReference type="InterPro" id="IPR002772">
    <property type="entry name" value="Glyco_hydro_3_C"/>
</dbReference>
<gene>
    <name evidence="6" type="ORF">H9761_09005</name>
</gene>
<dbReference type="Proteomes" id="UP000823891">
    <property type="component" value="Unassembled WGS sequence"/>
</dbReference>
<name>A0A9D2NG82_9FIRM</name>
<accession>A0A9D2NG82</accession>
<comment type="similarity">
    <text evidence="1 4">Belongs to the glycosyl hydrolase 3 family.</text>
</comment>
<evidence type="ECO:0000256" key="4">
    <source>
        <dbReference type="RuleBase" id="RU361161"/>
    </source>
</evidence>